<sequence length="291" mass="32540">MFLHATNPNDFHVLLEPGGLGRVSGEKPEPSKVGRHSERIGHSASDKSTIPGAAYTRVSDRPQAQTLSGTEARIAFKTKWNGLVSKTQTCPPKTTQDHLHASEENLINDYFEGTGMVNLSRPLELVETFDSWLLGDGCISDGSARGTLPYQPDLQGTKSIAGKVRHILETAFLVPEKNERWLYPSTFHRKRYIGIGLHQIPRVFLGDVSESGEDLSTEEFEETQLPLRKPHFEIRKWARSLEQDKPPLHEPIPALPDVGSPIKTRRVWDESDRGEIPRETALKMSIHLGAK</sequence>
<reference evidence="2" key="1">
    <citation type="submission" date="2022-07" db="EMBL/GenBank/DDBJ databases">
        <title>Draft genome sequence of Zalerion maritima ATCC 34329, a (micro)plastics degrading marine fungus.</title>
        <authorList>
            <person name="Paco A."/>
            <person name="Goncalves M.F.M."/>
            <person name="Rocha-Santos T.A.P."/>
            <person name="Alves A."/>
        </authorList>
    </citation>
    <scope>NUCLEOTIDE SEQUENCE</scope>
    <source>
        <strain evidence="2">ATCC 34329</strain>
    </source>
</reference>
<feature type="region of interest" description="Disordered" evidence="1">
    <location>
        <begin position="16"/>
        <end position="50"/>
    </location>
</feature>
<feature type="compositionally biased region" description="Basic and acidic residues" evidence="1">
    <location>
        <begin position="24"/>
        <end position="45"/>
    </location>
</feature>
<accession>A0AAD5RXI6</accession>
<dbReference type="Proteomes" id="UP001201980">
    <property type="component" value="Unassembled WGS sequence"/>
</dbReference>
<dbReference type="EMBL" id="JAKWBI020000034">
    <property type="protein sequence ID" value="KAJ2905310.1"/>
    <property type="molecule type" value="Genomic_DNA"/>
</dbReference>
<evidence type="ECO:0000313" key="3">
    <source>
        <dbReference type="Proteomes" id="UP001201980"/>
    </source>
</evidence>
<name>A0AAD5RXI6_9PEZI</name>
<dbReference type="AlphaFoldDB" id="A0AAD5RXI6"/>
<comment type="caution">
    <text evidence="2">The sequence shown here is derived from an EMBL/GenBank/DDBJ whole genome shotgun (WGS) entry which is preliminary data.</text>
</comment>
<protein>
    <submittedName>
        <fullName evidence="2">Uncharacterized protein</fullName>
    </submittedName>
</protein>
<evidence type="ECO:0000313" key="2">
    <source>
        <dbReference type="EMBL" id="KAJ2905310.1"/>
    </source>
</evidence>
<proteinExistence type="predicted"/>
<evidence type="ECO:0000256" key="1">
    <source>
        <dbReference type="SAM" id="MobiDB-lite"/>
    </source>
</evidence>
<gene>
    <name evidence="2" type="ORF">MKZ38_005823</name>
</gene>
<organism evidence="2 3">
    <name type="scientific">Zalerion maritima</name>
    <dbReference type="NCBI Taxonomy" id="339359"/>
    <lineage>
        <taxon>Eukaryota</taxon>
        <taxon>Fungi</taxon>
        <taxon>Dikarya</taxon>
        <taxon>Ascomycota</taxon>
        <taxon>Pezizomycotina</taxon>
        <taxon>Sordariomycetes</taxon>
        <taxon>Lulworthiomycetidae</taxon>
        <taxon>Lulworthiales</taxon>
        <taxon>Lulworthiaceae</taxon>
        <taxon>Zalerion</taxon>
    </lineage>
</organism>
<keyword evidence="3" id="KW-1185">Reference proteome</keyword>